<reference evidence="2" key="1">
    <citation type="submission" date="2023-10" db="EMBL/GenBank/DDBJ databases">
        <authorList>
            <person name="Chen Y."/>
            <person name="Shah S."/>
            <person name="Dougan E. K."/>
            <person name="Thang M."/>
            <person name="Chan C."/>
        </authorList>
    </citation>
    <scope>NUCLEOTIDE SEQUENCE [LARGE SCALE GENOMIC DNA]</scope>
</reference>
<proteinExistence type="predicted"/>
<accession>A0ABN9U5D3</accession>
<feature type="compositionally biased region" description="Basic and acidic residues" evidence="1">
    <location>
        <begin position="67"/>
        <end position="86"/>
    </location>
</feature>
<evidence type="ECO:0000256" key="1">
    <source>
        <dbReference type="SAM" id="MobiDB-lite"/>
    </source>
</evidence>
<evidence type="ECO:0000313" key="3">
    <source>
        <dbReference type="Proteomes" id="UP001189429"/>
    </source>
</evidence>
<feature type="region of interest" description="Disordered" evidence="1">
    <location>
        <begin position="67"/>
        <end position="120"/>
    </location>
</feature>
<dbReference type="Proteomes" id="UP001189429">
    <property type="component" value="Unassembled WGS sequence"/>
</dbReference>
<dbReference type="EMBL" id="CAUYUJ010015438">
    <property type="protein sequence ID" value="CAK0853924.1"/>
    <property type="molecule type" value="Genomic_DNA"/>
</dbReference>
<protein>
    <submittedName>
        <fullName evidence="2">Uncharacterized protein</fullName>
    </submittedName>
</protein>
<gene>
    <name evidence="2" type="ORF">PCOR1329_LOCUS45247</name>
</gene>
<evidence type="ECO:0000313" key="2">
    <source>
        <dbReference type="EMBL" id="CAK0853924.1"/>
    </source>
</evidence>
<feature type="compositionally biased region" description="Low complexity" evidence="1">
    <location>
        <begin position="107"/>
        <end position="120"/>
    </location>
</feature>
<name>A0ABN9U5D3_9DINO</name>
<organism evidence="2 3">
    <name type="scientific">Prorocentrum cordatum</name>
    <dbReference type="NCBI Taxonomy" id="2364126"/>
    <lineage>
        <taxon>Eukaryota</taxon>
        <taxon>Sar</taxon>
        <taxon>Alveolata</taxon>
        <taxon>Dinophyceae</taxon>
        <taxon>Prorocentrales</taxon>
        <taxon>Prorocentraceae</taxon>
        <taxon>Prorocentrum</taxon>
    </lineage>
</organism>
<comment type="caution">
    <text evidence="2">The sequence shown here is derived from an EMBL/GenBank/DDBJ whole genome shotgun (WGS) entry which is preliminary data.</text>
</comment>
<sequence length="120" mass="13758">MLILSASRPRSSLRARMSRTRTLLRTEMMVRRGRATLMQQDRMIEQCCNFSRQRFLKDTAAFTLEEGTGRREREKSYGFDPVRLEAKVQPQSTDEPRTHTASHGDGASRSRNAHAARSSD</sequence>
<keyword evidence="3" id="KW-1185">Reference proteome</keyword>